<keyword evidence="1 4" id="KW-0812">Transmembrane</keyword>
<sequence length="179" mass="20733">MWFYWTTKTKHLLFKGVDINGTTATFEACVVLFLATFILEGGKCIMLYWNTRLAQHPLTYGQTDHKHQDRNPLFNSLMIPSSLEHIKRRRAKYHIFSCLSHIFNLILGYLVMLAVMRYSIWMLVAVLLGSMVGYFIFGALGHNVQLKYTSLLMVKETMDIGHINHSHEYPDGPSSENRF</sequence>
<feature type="transmembrane region" description="Helical" evidence="4">
    <location>
        <begin position="20"/>
        <end position="39"/>
    </location>
</feature>
<dbReference type="GO" id="GO:0016020">
    <property type="term" value="C:membrane"/>
    <property type="evidence" value="ECO:0007669"/>
    <property type="project" value="UniProtKB-SubCell"/>
</dbReference>
<evidence type="ECO:0000256" key="4">
    <source>
        <dbReference type="RuleBase" id="RU367022"/>
    </source>
</evidence>
<feature type="transmembrane region" description="Helical" evidence="4">
    <location>
        <begin position="93"/>
        <end position="112"/>
    </location>
</feature>
<keyword evidence="4" id="KW-0187">Copper transport</keyword>
<comment type="subcellular location">
    <subcellularLocation>
        <location evidence="4">Membrane</location>
        <topology evidence="4">Multi-pass membrane protein</topology>
    </subcellularLocation>
</comment>
<dbReference type="Pfam" id="PF04145">
    <property type="entry name" value="Ctr"/>
    <property type="match status" value="1"/>
</dbReference>
<evidence type="ECO:0000313" key="5">
    <source>
        <dbReference type="EMBL" id="KAK3088411.1"/>
    </source>
</evidence>
<keyword evidence="4" id="KW-0406">Ion transport</keyword>
<dbReference type="PANTHER" id="PTHR12483">
    <property type="entry name" value="SOLUTE CARRIER FAMILY 31 COPPER TRANSPORTERS"/>
    <property type="match status" value="1"/>
</dbReference>
<reference evidence="5" key="1">
    <citation type="submission" date="2019-08" db="EMBL/GenBank/DDBJ databases">
        <title>The improved chromosome-level genome for the pearl oyster Pinctada fucata martensii using PacBio sequencing and Hi-C.</title>
        <authorList>
            <person name="Zheng Z."/>
        </authorList>
    </citation>
    <scope>NUCLEOTIDE SEQUENCE</scope>
    <source>
        <strain evidence="5">ZZ-2019</strain>
        <tissue evidence="5">Adductor muscle</tissue>
    </source>
</reference>
<keyword evidence="4" id="KW-0813">Transport</keyword>
<name>A0AA88XN71_PINIB</name>
<dbReference type="InterPro" id="IPR007274">
    <property type="entry name" value="Cop_transporter"/>
</dbReference>
<keyword evidence="6" id="KW-1185">Reference proteome</keyword>
<evidence type="ECO:0000313" key="6">
    <source>
        <dbReference type="Proteomes" id="UP001186944"/>
    </source>
</evidence>
<comment type="caution">
    <text evidence="5">The sequence shown here is derived from an EMBL/GenBank/DDBJ whole genome shotgun (WGS) entry which is preliminary data.</text>
</comment>
<dbReference type="AlphaFoldDB" id="A0AA88XN71"/>
<gene>
    <name evidence="5" type="ORF">FSP39_018818</name>
</gene>
<keyword evidence="2 4" id="KW-1133">Transmembrane helix</keyword>
<feature type="transmembrane region" description="Helical" evidence="4">
    <location>
        <begin position="118"/>
        <end position="140"/>
    </location>
</feature>
<comment type="similarity">
    <text evidence="4">Belongs to the copper transporter (Ctr) (TC 1.A.56) family. SLC31A subfamily.</text>
</comment>
<evidence type="ECO:0000256" key="1">
    <source>
        <dbReference type="ARBA" id="ARBA00022692"/>
    </source>
</evidence>
<accession>A0AA88XN71</accession>
<evidence type="ECO:0000256" key="2">
    <source>
        <dbReference type="ARBA" id="ARBA00022989"/>
    </source>
</evidence>
<protein>
    <recommendedName>
        <fullName evidence="4">Copper transport protein</fullName>
    </recommendedName>
</protein>
<dbReference type="PANTHER" id="PTHR12483:SF115">
    <property type="entry name" value="COPPER TRANSPORT PROTEIN"/>
    <property type="match status" value="1"/>
</dbReference>
<keyword evidence="4" id="KW-0186">Copper</keyword>
<dbReference type="EMBL" id="VSWD01000011">
    <property type="protein sequence ID" value="KAK3088411.1"/>
    <property type="molecule type" value="Genomic_DNA"/>
</dbReference>
<keyword evidence="3 4" id="KW-0472">Membrane</keyword>
<organism evidence="5 6">
    <name type="scientific">Pinctada imbricata</name>
    <name type="common">Atlantic pearl-oyster</name>
    <name type="synonym">Pinctada martensii</name>
    <dbReference type="NCBI Taxonomy" id="66713"/>
    <lineage>
        <taxon>Eukaryota</taxon>
        <taxon>Metazoa</taxon>
        <taxon>Spiralia</taxon>
        <taxon>Lophotrochozoa</taxon>
        <taxon>Mollusca</taxon>
        <taxon>Bivalvia</taxon>
        <taxon>Autobranchia</taxon>
        <taxon>Pteriomorphia</taxon>
        <taxon>Pterioida</taxon>
        <taxon>Pterioidea</taxon>
        <taxon>Pteriidae</taxon>
        <taxon>Pinctada</taxon>
    </lineage>
</organism>
<dbReference type="Proteomes" id="UP001186944">
    <property type="component" value="Unassembled WGS sequence"/>
</dbReference>
<evidence type="ECO:0000256" key="3">
    <source>
        <dbReference type="ARBA" id="ARBA00023136"/>
    </source>
</evidence>
<proteinExistence type="inferred from homology"/>
<dbReference type="GO" id="GO:0005375">
    <property type="term" value="F:copper ion transmembrane transporter activity"/>
    <property type="evidence" value="ECO:0007669"/>
    <property type="project" value="UniProtKB-UniRule"/>
</dbReference>